<dbReference type="OrthoDB" id="1745472at2759"/>
<sequence>MALSTRSNLTHSPEHNMTNIYSGYSPTPVTPMQQNVPLYTPTTPRTPLHQSITTHPTVAPIHCHLNTLQFSQHQAVANSAVNMPTVTNPATVITRPVNQIPYQKALLSPPPLELPQPMTNQWNNDNPQNQLLPIKWKFDFPKFNGNDPHEWIQKCEDFFFFHNTSKNLKVCSAGFAFEGEAGKWLRH</sequence>
<keyword evidence="3" id="KW-1185">Reference proteome</keyword>
<reference evidence="3" key="1">
    <citation type="journal article" date="2016" name="Nature">
        <title>The genome of the seagrass Zostera marina reveals angiosperm adaptation to the sea.</title>
        <authorList>
            <person name="Olsen J.L."/>
            <person name="Rouze P."/>
            <person name="Verhelst B."/>
            <person name="Lin Y.-C."/>
            <person name="Bayer T."/>
            <person name="Collen J."/>
            <person name="Dattolo E."/>
            <person name="De Paoli E."/>
            <person name="Dittami S."/>
            <person name="Maumus F."/>
            <person name="Michel G."/>
            <person name="Kersting A."/>
            <person name="Lauritano C."/>
            <person name="Lohaus R."/>
            <person name="Toepel M."/>
            <person name="Tonon T."/>
            <person name="Vanneste K."/>
            <person name="Amirebrahimi M."/>
            <person name="Brakel J."/>
            <person name="Bostroem C."/>
            <person name="Chovatia M."/>
            <person name="Grimwood J."/>
            <person name="Jenkins J.W."/>
            <person name="Jueterbock A."/>
            <person name="Mraz A."/>
            <person name="Stam W.T."/>
            <person name="Tice H."/>
            <person name="Bornberg-Bauer E."/>
            <person name="Green P.J."/>
            <person name="Pearson G.A."/>
            <person name="Procaccini G."/>
            <person name="Duarte C.M."/>
            <person name="Schmutz J."/>
            <person name="Reusch T.B.H."/>
            <person name="Van de Peer Y."/>
        </authorList>
    </citation>
    <scope>NUCLEOTIDE SEQUENCE [LARGE SCALE GENOMIC DNA]</scope>
    <source>
        <strain evidence="3">cv. Finnish</strain>
    </source>
</reference>
<evidence type="ECO:0000313" key="2">
    <source>
        <dbReference type="EMBL" id="KMZ65281.1"/>
    </source>
</evidence>
<name>A0A0K9P8E2_ZOSMR</name>
<comment type="caution">
    <text evidence="2">The sequence shown here is derived from an EMBL/GenBank/DDBJ whole genome shotgun (WGS) entry which is preliminary data.</text>
</comment>
<gene>
    <name evidence="2" type="ORF">ZOSMA_32G00660</name>
</gene>
<dbReference type="AlphaFoldDB" id="A0A0K9P8E2"/>
<feature type="region of interest" description="Disordered" evidence="1">
    <location>
        <begin position="1"/>
        <end position="27"/>
    </location>
</feature>
<protein>
    <submittedName>
        <fullName evidence="2">Uncharacterized protein</fullName>
    </submittedName>
</protein>
<dbReference type="Proteomes" id="UP000036987">
    <property type="component" value="Unassembled WGS sequence"/>
</dbReference>
<evidence type="ECO:0000256" key="1">
    <source>
        <dbReference type="SAM" id="MobiDB-lite"/>
    </source>
</evidence>
<accession>A0A0K9P8E2</accession>
<dbReference type="EMBL" id="LFYR01001054">
    <property type="protein sequence ID" value="KMZ65281.1"/>
    <property type="molecule type" value="Genomic_DNA"/>
</dbReference>
<organism evidence="2 3">
    <name type="scientific">Zostera marina</name>
    <name type="common">Eelgrass</name>
    <dbReference type="NCBI Taxonomy" id="29655"/>
    <lineage>
        <taxon>Eukaryota</taxon>
        <taxon>Viridiplantae</taxon>
        <taxon>Streptophyta</taxon>
        <taxon>Embryophyta</taxon>
        <taxon>Tracheophyta</taxon>
        <taxon>Spermatophyta</taxon>
        <taxon>Magnoliopsida</taxon>
        <taxon>Liliopsida</taxon>
        <taxon>Zosteraceae</taxon>
        <taxon>Zostera</taxon>
    </lineage>
</organism>
<evidence type="ECO:0000313" key="3">
    <source>
        <dbReference type="Proteomes" id="UP000036987"/>
    </source>
</evidence>
<proteinExistence type="predicted"/>